<evidence type="ECO:0000256" key="2">
    <source>
        <dbReference type="SAM" id="SignalP"/>
    </source>
</evidence>
<protein>
    <submittedName>
        <fullName evidence="3">Uncharacterized protein</fullName>
    </submittedName>
</protein>
<evidence type="ECO:0000313" key="4">
    <source>
        <dbReference type="Proteomes" id="UP000613208"/>
    </source>
</evidence>
<sequence length="137" mass="14799">MKRKLLAAAALTAGVLLIAGCAKRETGNGVTAWGDEKASEVPVTERVRSVPSDTAEEKNTATEKDEQEQPKEGKGTFDGWADSGSVEIKMQEGGYQTFFVEDDSVREVLNQKGEGSEITFTYGAVEGQINRKIISVK</sequence>
<keyword evidence="2" id="KW-0732">Signal</keyword>
<organism evidence="3 4">
    <name type="scientific">Anaerostipes butyraticus</name>
    <dbReference type="NCBI Taxonomy" id="645466"/>
    <lineage>
        <taxon>Bacteria</taxon>
        <taxon>Bacillati</taxon>
        <taxon>Bacillota</taxon>
        <taxon>Clostridia</taxon>
        <taxon>Lachnospirales</taxon>
        <taxon>Lachnospiraceae</taxon>
        <taxon>Anaerostipes</taxon>
    </lineage>
</organism>
<feature type="chain" id="PRO_5037916516" evidence="2">
    <location>
        <begin position="25"/>
        <end position="137"/>
    </location>
</feature>
<feature type="compositionally biased region" description="Basic and acidic residues" evidence="1">
    <location>
        <begin position="34"/>
        <end position="48"/>
    </location>
</feature>
<dbReference type="EMBL" id="BLYI01000062">
    <property type="protein sequence ID" value="GFO86372.1"/>
    <property type="molecule type" value="Genomic_DNA"/>
</dbReference>
<accession>A0A916Q8U6</accession>
<dbReference type="AlphaFoldDB" id="A0A916Q8U6"/>
<keyword evidence="4" id="KW-1185">Reference proteome</keyword>
<evidence type="ECO:0000313" key="3">
    <source>
        <dbReference type="EMBL" id="GFO86372.1"/>
    </source>
</evidence>
<proteinExistence type="predicted"/>
<name>A0A916Q8U6_9FIRM</name>
<feature type="compositionally biased region" description="Basic and acidic residues" evidence="1">
    <location>
        <begin position="55"/>
        <end position="75"/>
    </location>
</feature>
<gene>
    <name evidence="3" type="ORF">ANBU17_27190</name>
</gene>
<dbReference type="PROSITE" id="PS51257">
    <property type="entry name" value="PROKAR_LIPOPROTEIN"/>
    <property type="match status" value="1"/>
</dbReference>
<reference evidence="3" key="1">
    <citation type="submission" date="2020-06" db="EMBL/GenBank/DDBJ databases">
        <title>Characterization of fructooligosaccharide metabolism and fructooligosaccharide-degrading enzymes in human commensal butyrate producers.</title>
        <authorList>
            <person name="Tanno H."/>
            <person name="Fujii T."/>
            <person name="Hirano K."/>
            <person name="Maeno S."/>
            <person name="Tonozuka T."/>
            <person name="Sakamoto M."/>
            <person name="Ohkuma M."/>
            <person name="Tochio T."/>
            <person name="Endo A."/>
        </authorList>
    </citation>
    <scope>NUCLEOTIDE SEQUENCE</scope>
    <source>
        <strain evidence="3">JCM 17466</strain>
    </source>
</reference>
<dbReference type="Proteomes" id="UP000613208">
    <property type="component" value="Unassembled WGS sequence"/>
</dbReference>
<feature type="region of interest" description="Disordered" evidence="1">
    <location>
        <begin position="27"/>
        <end position="82"/>
    </location>
</feature>
<feature type="signal peptide" evidence="2">
    <location>
        <begin position="1"/>
        <end position="24"/>
    </location>
</feature>
<comment type="caution">
    <text evidence="3">The sequence shown here is derived from an EMBL/GenBank/DDBJ whole genome shotgun (WGS) entry which is preliminary data.</text>
</comment>
<evidence type="ECO:0000256" key="1">
    <source>
        <dbReference type="SAM" id="MobiDB-lite"/>
    </source>
</evidence>
<dbReference type="RefSeq" id="WP_201312025.1">
    <property type="nucleotide sequence ID" value="NZ_BLYI01000062.1"/>
</dbReference>